<evidence type="ECO:0000256" key="2">
    <source>
        <dbReference type="SAM" id="Phobius"/>
    </source>
</evidence>
<dbReference type="PANTHER" id="PTHR35394:SF5">
    <property type="entry name" value="DUF3176 DOMAIN-CONTAINING PROTEIN"/>
    <property type="match status" value="1"/>
</dbReference>
<dbReference type="Proteomes" id="UP001390339">
    <property type="component" value="Unassembled WGS sequence"/>
</dbReference>
<feature type="compositionally biased region" description="Basic and acidic residues" evidence="1">
    <location>
        <begin position="581"/>
        <end position="613"/>
    </location>
</feature>
<feature type="transmembrane region" description="Helical" evidence="2">
    <location>
        <begin position="521"/>
        <end position="543"/>
    </location>
</feature>
<reference evidence="3 4" key="1">
    <citation type="journal article" date="2024" name="IMA Fungus">
        <title>Apiospora arundinis, a panoply of carbohydrate-active enzymes and secondary metabolites.</title>
        <authorList>
            <person name="Sorensen T."/>
            <person name="Petersen C."/>
            <person name="Muurmann A.T."/>
            <person name="Christiansen J.V."/>
            <person name="Brundto M.L."/>
            <person name="Overgaard C.K."/>
            <person name="Boysen A.T."/>
            <person name="Wollenberg R.D."/>
            <person name="Larsen T.O."/>
            <person name="Sorensen J.L."/>
            <person name="Nielsen K.L."/>
            <person name="Sondergaard T.E."/>
        </authorList>
    </citation>
    <scope>NUCLEOTIDE SEQUENCE [LARGE SCALE GENOMIC DNA]</scope>
    <source>
        <strain evidence="3 4">AAU 773</strain>
    </source>
</reference>
<dbReference type="PANTHER" id="PTHR35394">
    <property type="entry name" value="DUF3176 DOMAIN-CONTAINING PROTEIN"/>
    <property type="match status" value="1"/>
</dbReference>
<proteinExistence type="predicted"/>
<dbReference type="EMBL" id="JAPCWZ010000003">
    <property type="protein sequence ID" value="KAK8872876.1"/>
    <property type="molecule type" value="Genomic_DNA"/>
</dbReference>
<dbReference type="InterPro" id="IPR021514">
    <property type="entry name" value="DUF3176"/>
</dbReference>
<dbReference type="Pfam" id="PF11374">
    <property type="entry name" value="DUF3176"/>
    <property type="match status" value="1"/>
</dbReference>
<name>A0ABR2J5P4_9PEZI</name>
<feature type="transmembrane region" description="Helical" evidence="2">
    <location>
        <begin position="98"/>
        <end position="122"/>
    </location>
</feature>
<evidence type="ECO:0000256" key="1">
    <source>
        <dbReference type="SAM" id="MobiDB-lite"/>
    </source>
</evidence>
<protein>
    <submittedName>
        <fullName evidence="3">Uncharacterized protein</fullName>
    </submittedName>
</protein>
<feature type="region of interest" description="Disordered" evidence="1">
    <location>
        <begin position="575"/>
        <end position="613"/>
    </location>
</feature>
<keyword evidence="2" id="KW-0812">Transmembrane</keyword>
<feature type="transmembrane region" description="Helical" evidence="2">
    <location>
        <begin position="28"/>
        <end position="56"/>
    </location>
</feature>
<accession>A0ABR2J5P4</accession>
<comment type="caution">
    <text evidence="3">The sequence shown here is derived from an EMBL/GenBank/DDBJ whole genome shotgun (WGS) entry which is preliminary data.</text>
</comment>
<evidence type="ECO:0000313" key="4">
    <source>
        <dbReference type="Proteomes" id="UP001390339"/>
    </source>
</evidence>
<evidence type="ECO:0000313" key="3">
    <source>
        <dbReference type="EMBL" id="KAK8872876.1"/>
    </source>
</evidence>
<keyword evidence="4" id="KW-1185">Reference proteome</keyword>
<sequence length="613" mass="68640">MVLCLSAVTSSTVLLFYANNRPLTDYSFFISFNTLISILAAVARATLAFTVGSCLGQWKWNWFSMRPDTPIVFGSFEDASRGPLGSFWLLCHIRVRHWVSIGAFVTLLMLGFEPFMQALIYYEGRLVNTQPQNAPSIGVSSRLDIGLSRRVHIPGVAGFTYQNKTYQVQQGTFRTEASPGFASALYRGLHSNDPRDVVSVTCSTGNCTWPFIFTSLSVCSSCNDVSDQLKASRYNGTDLGTISQQGTTSGGEYLTHAIPYVSLTNIAKQTSIGVTGRREGYETTLDAYMSAKSLDNPGHTLTFSSLDTMIVAVGLIRAEPAYANETKGWNETQVIATECALYFCANAYRSGVRGGKLYEDIVASWSNRVPGSYFPSDNHDAWGDIYSAEYRNDMWHTYEQYINHSLSTTGAYHLLDDLQLQIPKEEVARYEVRDNVTLLFNVTQNTIESTLPIFKNFFSDPLIYGKSEFGSVTASTLYRSANLSETFAGAARATTYWIRDNSNQTQAGTQEEWVLHIRVRWPYVTLPILVVLLGCGFVFLSMWETRRLRLRPWKTDVLATLAHALDADSREQLRRAARQGRTREEAKGMVLHFEDNNDEGLELKAHDDERPSD</sequence>
<organism evidence="3 4">
    <name type="scientific">Apiospora arundinis</name>
    <dbReference type="NCBI Taxonomy" id="335852"/>
    <lineage>
        <taxon>Eukaryota</taxon>
        <taxon>Fungi</taxon>
        <taxon>Dikarya</taxon>
        <taxon>Ascomycota</taxon>
        <taxon>Pezizomycotina</taxon>
        <taxon>Sordariomycetes</taxon>
        <taxon>Xylariomycetidae</taxon>
        <taxon>Amphisphaeriales</taxon>
        <taxon>Apiosporaceae</taxon>
        <taxon>Apiospora</taxon>
    </lineage>
</organism>
<gene>
    <name evidence="3" type="ORF">PGQ11_003390</name>
</gene>
<keyword evidence="2" id="KW-1133">Transmembrane helix</keyword>
<keyword evidence="2" id="KW-0472">Membrane</keyword>